<gene>
    <name evidence="1" type="ORF">LTR37_017017</name>
</gene>
<dbReference type="Proteomes" id="UP001281147">
    <property type="component" value="Unassembled WGS sequence"/>
</dbReference>
<protein>
    <submittedName>
        <fullName evidence="1">Uncharacterized protein</fullName>
    </submittedName>
</protein>
<evidence type="ECO:0000313" key="2">
    <source>
        <dbReference type="Proteomes" id="UP001281147"/>
    </source>
</evidence>
<dbReference type="EMBL" id="JAUTXU010000212">
    <property type="protein sequence ID" value="KAK3698309.1"/>
    <property type="molecule type" value="Genomic_DNA"/>
</dbReference>
<comment type="caution">
    <text evidence="1">The sequence shown here is derived from an EMBL/GenBank/DDBJ whole genome shotgun (WGS) entry which is preliminary data.</text>
</comment>
<proteinExistence type="predicted"/>
<organism evidence="1 2">
    <name type="scientific">Vermiconidia calcicola</name>
    <dbReference type="NCBI Taxonomy" id="1690605"/>
    <lineage>
        <taxon>Eukaryota</taxon>
        <taxon>Fungi</taxon>
        <taxon>Dikarya</taxon>
        <taxon>Ascomycota</taxon>
        <taxon>Pezizomycotina</taxon>
        <taxon>Dothideomycetes</taxon>
        <taxon>Dothideomycetidae</taxon>
        <taxon>Mycosphaerellales</taxon>
        <taxon>Extremaceae</taxon>
        <taxon>Vermiconidia</taxon>
    </lineage>
</organism>
<evidence type="ECO:0000313" key="1">
    <source>
        <dbReference type="EMBL" id="KAK3698309.1"/>
    </source>
</evidence>
<keyword evidence="2" id="KW-1185">Reference proteome</keyword>
<sequence length="319" mass="35794">MATNGQRSPDRTSIQRVASGALQAKSVSVEKLDGYLFRTYRLRTSEGFFYILRSKPPSNTRLLRHEASWLEAESTALQSLGGRADIQTPRLITYHNTTVHIGSQYSISGPFTGSILSDVEPSLSRQALASIDKSLGRYVRQLSSLSGSQFGPIQQSQGCVPGFSTWAKAFAFILEAVMRDGEDALISLPYEPIRDLVRRHRSSLDKVTQPKLLLLELSSDRNVVVDAKNNRVNGLLDYSTAIWGDPFMSDCFYKPTASFAEGYGKLPNQTLDERIRQYLYVMYHSMLAIVRRFYRPSEGGDEMQARRDFTTAVRQLNGV</sequence>
<name>A0ACC3ML63_9PEZI</name>
<accession>A0ACC3ML63</accession>
<reference evidence="1" key="1">
    <citation type="submission" date="2023-07" db="EMBL/GenBank/DDBJ databases">
        <title>Black Yeasts Isolated from many extreme environments.</title>
        <authorList>
            <person name="Coleine C."/>
            <person name="Stajich J.E."/>
            <person name="Selbmann L."/>
        </authorList>
    </citation>
    <scope>NUCLEOTIDE SEQUENCE</scope>
    <source>
        <strain evidence="1">CCFEE 5714</strain>
    </source>
</reference>